<gene>
    <name evidence="2" type="ORF">ABID41_001946</name>
</gene>
<dbReference type="EMBL" id="JBEPLU010000001">
    <property type="protein sequence ID" value="MET3526851.1"/>
    <property type="molecule type" value="Genomic_DNA"/>
</dbReference>
<accession>A0ABV2EJT5</accession>
<feature type="domain" description="Acyl-CoA thioesterase-like N-terminal HotDog" evidence="1">
    <location>
        <begin position="25"/>
        <end position="89"/>
    </location>
</feature>
<name>A0ABV2EJT5_9CAUL</name>
<dbReference type="Gene3D" id="3.10.129.10">
    <property type="entry name" value="Hotdog Thioesterase"/>
    <property type="match status" value="1"/>
</dbReference>
<keyword evidence="3" id="KW-1185">Reference proteome</keyword>
<comment type="caution">
    <text evidence="2">The sequence shown here is derived from an EMBL/GenBank/DDBJ whole genome shotgun (WGS) entry which is preliminary data.</text>
</comment>
<proteinExistence type="predicted"/>
<protein>
    <submittedName>
        <fullName evidence="2">Acyl-coenzyme A thioesterase PaaI-like protein</fullName>
    </submittedName>
</protein>
<dbReference type="InterPro" id="IPR029069">
    <property type="entry name" value="HotDog_dom_sf"/>
</dbReference>
<organism evidence="2 3">
    <name type="scientific">Phenylobacterium koreense</name>
    <dbReference type="NCBI Taxonomy" id="266125"/>
    <lineage>
        <taxon>Bacteria</taxon>
        <taxon>Pseudomonadati</taxon>
        <taxon>Pseudomonadota</taxon>
        <taxon>Alphaproteobacteria</taxon>
        <taxon>Caulobacterales</taxon>
        <taxon>Caulobacteraceae</taxon>
        <taxon>Phenylobacterium</taxon>
    </lineage>
</organism>
<sequence length="96" mass="9757">MFDQISDTTISLPEGPGAAARLLEPALSQAAGPGVEPVSLTIDFAAPAIAGTQVSVEAELERATRTLAFVFGRVLDSAGTVLATGSAVFRRVSQAA</sequence>
<evidence type="ECO:0000259" key="1">
    <source>
        <dbReference type="Pfam" id="PF13622"/>
    </source>
</evidence>
<dbReference type="SUPFAM" id="SSF54637">
    <property type="entry name" value="Thioesterase/thiol ester dehydrase-isomerase"/>
    <property type="match status" value="1"/>
</dbReference>
<evidence type="ECO:0000313" key="3">
    <source>
        <dbReference type="Proteomes" id="UP001549110"/>
    </source>
</evidence>
<dbReference type="Proteomes" id="UP001549110">
    <property type="component" value="Unassembled WGS sequence"/>
</dbReference>
<reference evidence="2 3" key="1">
    <citation type="submission" date="2024-06" db="EMBL/GenBank/DDBJ databases">
        <title>Genomic Encyclopedia of Type Strains, Phase IV (KMG-IV): sequencing the most valuable type-strain genomes for metagenomic binning, comparative biology and taxonomic classification.</title>
        <authorList>
            <person name="Goeker M."/>
        </authorList>
    </citation>
    <scope>NUCLEOTIDE SEQUENCE [LARGE SCALE GENOMIC DNA]</scope>
    <source>
        <strain evidence="2 3">DSM 17809</strain>
    </source>
</reference>
<dbReference type="Pfam" id="PF13622">
    <property type="entry name" value="4HBT_3"/>
    <property type="match status" value="1"/>
</dbReference>
<dbReference type="InterPro" id="IPR049449">
    <property type="entry name" value="TesB_ACOT8-like_N"/>
</dbReference>
<evidence type="ECO:0000313" key="2">
    <source>
        <dbReference type="EMBL" id="MET3526851.1"/>
    </source>
</evidence>
<dbReference type="RefSeq" id="WP_331928085.1">
    <property type="nucleotide sequence ID" value="NZ_JBEPLU010000001.1"/>
</dbReference>